<dbReference type="STRING" id="121616.GA0070216_110121"/>
<protein>
    <submittedName>
        <fullName evidence="3">UTRA domain-containing protein</fullName>
    </submittedName>
</protein>
<dbReference type="SMART" id="SM00866">
    <property type="entry name" value="UTRA"/>
    <property type="match status" value="1"/>
</dbReference>
<dbReference type="Proteomes" id="UP000198797">
    <property type="component" value="Unassembled WGS sequence"/>
</dbReference>
<dbReference type="RefSeq" id="WP_091248305.1">
    <property type="nucleotide sequence ID" value="NZ_FMCU01000010.1"/>
</dbReference>
<dbReference type="OrthoDB" id="3207674at2"/>
<name>A0A1C4ZMN6_9ACTN</name>
<evidence type="ECO:0000313" key="3">
    <source>
        <dbReference type="EMBL" id="SCF34263.1"/>
    </source>
</evidence>
<keyword evidence="4" id="KW-1185">Reference proteome</keyword>
<sequence length="173" mass="19266">MRRRIGSTSPFTRDSEAAGQQPSWESDSEKTPATPRIAERLGIRPGDVVMHTGYRYLADGAPIQLAHSYEPLAITGGTQVEYPEQGPVIGVVARMDFIGVVIDQFVEEVTTRPAMPEEADALELDRRGVRWVIEVERTYFAGQTAVETADIVFSGDRYRLVYELPVDPWSPPD</sequence>
<dbReference type="Gene3D" id="3.40.1410.10">
    <property type="entry name" value="Chorismate lyase-like"/>
    <property type="match status" value="1"/>
</dbReference>
<dbReference type="EMBL" id="FMCU01000010">
    <property type="protein sequence ID" value="SCF34263.1"/>
    <property type="molecule type" value="Genomic_DNA"/>
</dbReference>
<dbReference type="Pfam" id="PF07702">
    <property type="entry name" value="UTRA"/>
    <property type="match status" value="1"/>
</dbReference>
<evidence type="ECO:0000313" key="4">
    <source>
        <dbReference type="Proteomes" id="UP000198797"/>
    </source>
</evidence>
<dbReference type="SUPFAM" id="SSF64288">
    <property type="entry name" value="Chorismate lyase-like"/>
    <property type="match status" value="1"/>
</dbReference>
<dbReference type="InterPro" id="IPR011663">
    <property type="entry name" value="UTRA"/>
</dbReference>
<accession>A0A1C4ZMN6</accession>
<feature type="compositionally biased region" description="Polar residues" evidence="1">
    <location>
        <begin position="1"/>
        <end position="25"/>
    </location>
</feature>
<proteinExistence type="predicted"/>
<feature type="region of interest" description="Disordered" evidence="1">
    <location>
        <begin position="1"/>
        <end position="38"/>
    </location>
</feature>
<dbReference type="GO" id="GO:0003677">
    <property type="term" value="F:DNA binding"/>
    <property type="evidence" value="ECO:0007669"/>
    <property type="project" value="InterPro"/>
</dbReference>
<dbReference type="PANTHER" id="PTHR44846:SF17">
    <property type="entry name" value="GNTR-FAMILY TRANSCRIPTIONAL REGULATOR"/>
    <property type="match status" value="1"/>
</dbReference>
<dbReference type="PANTHER" id="PTHR44846">
    <property type="entry name" value="MANNOSYL-D-GLYCERATE TRANSPORT/METABOLISM SYSTEM REPRESSOR MNGR-RELATED"/>
    <property type="match status" value="1"/>
</dbReference>
<feature type="domain" description="UbiC transcription regulator-associated" evidence="2">
    <location>
        <begin position="17"/>
        <end position="159"/>
    </location>
</feature>
<dbReference type="InterPro" id="IPR028978">
    <property type="entry name" value="Chorismate_lyase_/UTRA_dom_sf"/>
</dbReference>
<gene>
    <name evidence="3" type="ORF">GA0070216_110121</name>
</gene>
<dbReference type="GO" id="GO:0045892">
    <property type="term" value="P:negative regulation of DNA-templated transcription"/>
    <property type="evidence" value="ECO:0007669"/>
    <property type="project" value="TreeGrafter"/>
</dbReference>
<dbReference type="InterPro" id="IPR050679">
    <property type="entry name" value="Bact_HTH_transcr_reg"/>
</dbReference>
<evidence type="ECO:0000256" key="1">
    <source>
        <dbReference type="SAM" id="MobiDB-lite"/>
    </source>
</evidence>
<dbReference type="AlphaFoldDB" id="A0A1C4ZMN6"/>
<evidence type="ECO:0000259" key="2">
    <source>
        <dbReference type="SMART" id="SM00866"/>
    </source>
</evidence>
<organism evidence="3 4">
    <name type="scientific">Micromonospora matsumotoense</name>
    <dbReference type="NCBI Taxonomy" id="121616"/>
    <lineage>
        <taxon>Bacteria</taxon>
        <taxon>Bacillati</taxon>
        <taxon>Actinomycetota</taxon>
        <taxon>Actinomycetes</taxon>
        <taxon>Micromonosporales</taxon>
        <taxon>Micromonosporaceae</taxon>
        <taxon>Micromonospora</taxon>
    </lineage>
</organism>
<reference evidence="4" key="1">
    <citation type="submission" date="2016-06" db="EMBL/GenBank/DDBJ databases">
        <authorList>
            <person name="Varghese N."/>
            <person name="Submissions Spin"/>
        </authorList>
    </citation>
    <scope>NUCLEOTIDE SEQUENCE [LARGE SCALE GENOMIC DNA]</scope>
    <source>
        <strain evidence="4">DSM 44100</strain>
    </source>
</reference>